<feature type="region of interest" description="Disordered" evidence="1">
    <location>
        <begin position="51"/>
        <end position="76"/>
    </location>
</feature>
<evidence type="ECO:0000313" key="2">
    <source>
        <dbReference type="EMBL" id="KDN86546.1"/>
    </source>
</evidence>
<accession>A0A066Z889</accession>
<reference evidence="2 3" key="1">
    <citation type="submission" date="2014-05" db="EMBL/GenBank/DDBJ databases">
        <title>Draft Genome Sequence of Kitasatospora cheerisanensis KCTC 2395.</title>
        <authorList>
            <person name="Nam D.H."/>
        </authorList>
    </citation>
    <scope>NUCLEOTIDE SEQUENCE [LARGE SCALE GENOMIC DNA]</scope>
    <source>
        <strain evidence="2 3">KCTC 2395</strain>
    </source>
</reference>
<dbReference type="Proteomes" id="UP000027178">
    <property type="component" value="Unassembled WGS sequence"/>
</dbReference>
<evidence type="ECO:0000256" key="1">
    <source>
        <dbReference type="SAM" id="MobiDB-lite"/>
    </source>
</evidence>
<evidence type="ECO:0000313" key="3">
    <source>
        <dbReference type="Proteomes" id="UP000027178"/>
    </source>
</evidence>
<dbReference type="HOGENOM" id="CLU_2649630_0_0_11"/>
<feature type="compositionally biased region" description="Low complexity" evidence="1">
    <location>
        <begin position="67"/>
        <end position="76"/>
    </location>
</feature>
<keyword evidence="3" id="KW-1185">Reference proteome</keyword>
<sequence>MVDGPQPPHPGLVRGADRLAQFGVALRSGREAAQDGGSEAEQGVVGVAQGEFVEGPGPVGPGGGVGAQQVEASRRP</sequence>
<comment type="caution">
    <text evidence="2">The sequence shown here is derived from an EMBL/GenBank/DDBJ whole genome shotgun (WGS) entry which is preliminary data.</text>
</comment>
<dbReference type="AlphaFoldDB" id="A0A066Z889"/>
<dbReference type="EMBL" id="JNBY01000068">
    <property type="protein sequence ID" value="KDN86546.1"/>
    <property type="molecule type" value="Genomic_DNA"/>
</dbReference>
<name>A0A066Z889_9ACTN</name>
<organism evidence="2 3">
    <name type="scientific">Kitasatospora cheerisanensis KCTC 2395</name>
    <dbReference type="NCBI Taxonomy" id="1348663"/>
    <lineage>
        <taxon>Bacteria</taxon>
        <taxon>Bacillati</taxon>
        <taxon>Actinomycetota</taxon>
        <taxon>Actinomycetes</taxon>
        <taxon>Kitasatosporales</taxon>
        <taxon>Streptomycetaceae</taxon>
        <taxon>Kitasatospora</taxon>
    </lineage>
</organism>
<proteinExistence type="predicted"/>
<protein>
    <submittedName>
        <fullName evidence="2">Uncharacterized protein</fullName>
    </submittedName>
</protein>
<gene>
    <name evidence="2" type="ORF">KCH_16420</name>
</gene>